<sequence length="651" mass="72829">MERAQFLEVANVDSSVKPGDNFFLYVNGKWIKSAVIPATESSVGSFKDLDIRTRGHLKEILEDAAKNGQAKGGIEQLVGDFYAAGMDSATVESRGYEPVRPLLKKIEGLTDAASVIAFEAGSEKDGHGSFLPAFIGPDEKNSSMNTALFVQGGLGLPDRDYYFSKDSATLKLVAAYQKMLTTLFTLTGGDSVVAAKNATVVYNLEKQLAGAHRTNVELRNPQLNYNRFAVATLEEKQPNIGWKSYLKAIGITADSVNVGQPGYYTKLNEMLKTVPVSEWKLYLTAHLLQNTANELSSAFVNAAFAYSSELTGAKKLKPRWERIYMAADGSLGEALGQLYVNKYFTEDAKKRMLELVNNLEKSFDNRITHLDWMSDSTKQVAKEKLHTFLKKIGFPDKWKDYSSVKVARNTYFENVEAAARNEHAFQVAQVGKPVDKTLWQMTPPTINAYYNPTINEIVFPAGILQFPFFDPNADDAINYGGIGMVIGHEMTHGFDDQGSQYDKEGNMKDWWNKTDKEKFQTKVNQVISLYDGFTVLDSVHVKGALTVGENMADIGGIAIAYDAFKMTKQGQDTTRIDGFTPDQRFFMSFAQVWRSKYKDASVRKNINTDPHSPAMWRVLGPLMNFTPFYKAFDVKEGDKMYKPESERITIW</sequence>
<dbReference type="GO" id="GO:0046872">
    <property type="term" value="F:metal ion binding"/>
    <property type="evidence" value="ECO:0007669"/>
    <property type="project" value="UniProtKB-KW"/>
</dbReference>
<dbReference type="SUPFAM" id="SSF55486">
    <property type="entry name" value="Metalloproteases ('zincins'), catalytic domain"/>
    <property type="match status" value="1"/>
</dbReference>
<dbReference type="EMBL" id="BMIB01000004">
    <property type="protein sequence ID" value="GGH77550.1"/>
    <property type="molecule type" value="Genomic_DNA"/>
</dbReference>
<comment type="similarity">
    <text evidence="2">Belongs to the peptidase M13 family.</text>
</comment>
<keyword evidence="6" id="KW-0862">Zinc</keyword>
<evidence type="ECO:0000256" key="5">
    <source>
        <dbReference type="ARBA" id="ARBA00022801"/>
    </source>
</evidence>
<dbReference type="PANTHER" id="PTHR11733">
    <property type="entry name" value="ZINC METALLOPROTEASE FAMILY M13 NEPRILYSIN-RELATED"/>
    <property type="match status" value="1"/>
</dbReference>
<evidence type="ECO:0000259" key="9">
    <source>
        <dbReference type="Pfam" id="PF05649"/>
    </source>
</evidence>
<evidence type="ECO:0000256" key="2">
    <source>
        <dbReference type="ARBA" id="ARBA00007357"/>
    </source>
</evidence>
<dbReference type="InterPro" id="IPR024079">
    <property type="entry name" value="MetalloPept_cat_dom_sf"/>
</dbReference>
<comment type="cofactor">
    <cofactor evidence="1">
        <name>Zn(2+)</name>
        <dbReference type="ChEBI" id="CHEBI:29105"/>
    </cofactor>
</comment>
<keyword evidence="3" id="KW-0645">Protease</keyword>
<dbReference type="AlphaFoldDB" id="A0A917J4F5"/>
<reference evidence="10" key="2">
    <citation type="submission" date="2020-09" db="EMBL/GenBank/DDBJ databases">
        <authorList>
            <person name="Sun Q."/>
            <person name="Zhou Y."/>
        </authorList>
    </citation>
    <scope>NUCLEOTIDE SEQUENCE</scope>
    <source>
        <strain evidence="10">CGMCC 1.15290</strain>
    </source>
</reference>
<evidence type="ECO:0000256" key="4">
    <source>
        <dbReference type="ARBA" id="ARBA00022723"/>
    </source>
</evidence>
<accession>A0A917J4F5</accession>
<dbReference type="Proteomes" id="UP000627292">
    <property type="component" value="Unassembled WGS sequence"/>
</dbReference>
<evidence type="ECO:0000256" key="1">
    <source>
        <dbReference type="ARBA" id="ARBA00001947"/>
    </source>
</evidence>
<evidence type="ECO:0000256" key="3">
    <source>
        <dbReference type="ARBA" id="ARBA00022670"/>
    </source>
</evidence>
<dbReference type="GO" id="GO:0004222">
    <property type="term" value="F:metalloendopeptidase activity"/>
    <property type="evidence" value="ECO:0007669"/>
    <property type="project" value="InterPro"/>
</dbReference>
<gene>
    <name evidence="10" type="primary">pepO</name>
    <name evidence="10" type="ORF">GCM10011379_44070</name>
</gene>
<dbReference type="Pfam" id="PF01431">
    <property type="entry name" value="Peptidase_M13"/>
    <property type="match status" value="1"/>
</dbReference>
<dbReference type="GO" id="GO:0005886">
    <property type="term" value="C:plasma membrane"/>
    <property type="evidence" value="ECO:0007669"/>
    <property type="project" value="TreeGrafter"/>
</dbReference>
<evidence type="ECO:0000256" key="7">
    <source>
        <dbReference type="ARBA" id="ARBA00023049"/>
    </source>
</evidence>
<evidence type="ECO:0000313" key="10">
    <source>
        <dbReference type="EMBL" id="GGH77550.1"/>
    </source>
</evidence>
<dbReference type="Gene3D" id="1.10.1380.10">
    <property type="entry name" value="Neutral endopeptidase , domain2"/>
    <property type="match status" value="1"/>
</dbReference>
<dbReference type="PANTHER" id="PTHR11733:SF167">
    <property type="entry name" value="FI17812P1-RELATED"/>
    <property type="match status" value="1"/>
</dbReference>
<dbReference type="GO" id="GO:0016485">
    <property type="term" value="P:protein processing"/>
    <property type="evidence" value="ECO:0007669"/>
    <property type="project" value="TreeGrafter"/>
</dbReference>
<dbReference type="InterPro" id="IPR000718">
    <property type="entry name" value="Peptidase_M13"/>
</dbReference>
<reference evidence="10" key="1">
    <citation type="journal article" date="2014" name="Int. J. Syst. Evol. Microbiol.">
        <title>Complete genome sequence of Corynebacterium casei LMG S-19264T (=DSM 44701T), isolated from a smear-ripened cheese.</title>
        <authorList>
            <consortium name="US DOE Joint Genome Institute (JGI-PGF)"/>
            <person name="Walter F."/>
            <person name="Albersmeier A."/>
            <person name="Kalinowski J."/>
            <person name="Ruckert C."/>
        </authorList>
    </citation>
    <scope>NUCLEOTIDE SEQUENCE</scope>
    <source>
        <strain evidence="10">CGMCC 1.15290</strain>
    </source>
</reference>
<name>A0A917J4F5_9BACT</name>
<proteinExistence type="inferred from homology"/>
<dbReference type="Gene3D" id="3.40.390.10">
    <property type="entry name" value="Collagenase (Catalytic Domain)"/>
    <property type="match status" value="1"/>
</dbReference>
<dbReference type="CDD" id="cd08662">
    <property type="entry name" value="M13"/>
    <property type="match status" value="1"/>
</dbReference>
<evidence type="ECO:0000259" key="8">
    <source>
        <dbReference type="Pfam" id="PF01431"/>
    </source>
</evidence>
<dbReference type="Pfam" id="PF05649">
    <property type="entry name" value="Peptidase_M13_N"/>
    <property type="match status" value="1"/>
</dbReference>
<comment type="caution">
    <text evidence="10">The sequence shown here is derived from an EMBL/GenBank/DDBJ whole genome shotgun (WGS) entry which is preliminary data.</text>
</comment>
<organism evidence="10 11">
    <name type="scientific">Filimonas zeae</name>
    <dbReference type="NCBI Taxonomy" id="1737353"/>
    <lineage>
        <taxon>Bacteria</taxon>
        <taxon>Pseudomonadati</taxon>
        <taxon>Bacteroidota</taxon>
        <taxon>Chitinophagia</taxon>
        <taxon>Chitinophagales</taxon>
        <taxon>Chitinophagaceae</taxon>
        <taxon>Filimonas</taxon>
    </lineage>
</organism>
<feature type="domain" description="Peptidase M13 C-terminal" evidence="8">
    <location>
        <begin position="447"/>
        <end position="647"/>
    </location>
</feature>
<dbReference type="InterPro" id="IPR018497">
    <property type="entry name" value="Peptidase_M13_C"/>
</dbReference>
<dbReference type="InterPro" id="IPR042089">
    <property type="entry name" value="Peptidase_M13_dom_2"/>
</dbReference>
<dbReference type="PROSITE" id="PS51885">
    <property type="entry name" value="NEPRILYSIN"/>
    <property type="match status" value="1"/>
</dbReference>
<keyword evidence="11" id="KW-1185">Reference proteome</keyword>
<evidence type="ECO:0000256" key="6">
    <source>
        <dbReference type="ARBA" id="ARBA00022833"/>
    </source>
</evidence>
<protein>
    <submittedName>
        <fullName evidence="10">Peptidase M13</fullName>
    </submittedName>
</protein>
<dbReference type="InterPro" id="IPR008753">
    <property type="entry name" value="Peptidase_M13_N"/>
</dbReference>
<dbReference type="PRINTS" id="PR00786">
    <property type="entry name" value="NEPRILYSIN"/>
</dbReference>
<feature type="domain" description="Peptidase M13 N-terminal" evidence="9">
    <location>
        <begin position="18"/>
        <end position="395"/>
    </location>
</feature>
<keyword evidence="7" id="KW-0482">Metalloprotease</keyword>
<keyword evidence="5" id="KW-0378">Hydrolase</keyword>
<evidence type="ECO:0000313" key="11">
    <source>
        <dbReference type="Proteomes" id="UP000627292"/>
    </source>
</evidence>
<keyword evidence="4" id="KW-0479">Metal-binding</keyword>